<organism evidence="1 2">
    <name type="scientific">Hymenobacter glacieicola</name>
    <dbReference type="NCBI Taxonomy" id="1562124"/>
    <lineage>
        <taxon>Bacteria</taxon>
        <taxon>Pseudomonadati</taxon>
        <taxon>Bacteroidota</taxon>
        <taxon>Cytophagia</taxon>
        <taxon>Cytophagales</taxon>
        <taxon>Hymenobacteraceae</taxon>
        <taxon>Hymenobacter</taxon>
    </lineage>
</organism>
<evidence type="ECO:0000313" key="2">
    <source>
        <dbReference type="Proteomes" id="UP000601361"/>
    </source>
</evidence>
<dbReference type="EMBL" id="BMGS01000002">
    <property type="protein sequence ID" value="GGG35638.1"/>
    <property type="molecule type" value="Genomic_DNA"/>
</dbReference>
<name>A0ABQ1WLS9_9BACT</name>
<comment type="caution">
    <text evidence="1">The sequence shown here is derived from an EMBL/GenBank/DDBJ whole genome shotgun (WGS) entry which is preliminary data.</text>
</comment>
<protein>
    <recommendedName>
        <fullName evidence="3">DUF5723 domain-containing protein</fullName>
    </recommendedName>
</protein>
<gene>
    <name evidence="1" type="ORF">GCM10011378_09860</name>
</gene>
<proteinExistence type="predicted"/>
<keyword evidence="2" id="KW-1185">Reference proteome</keyword>
<sequence>MKRALLSLVLAGTLFTYTACKGQDIGSDSKGGSVFTVYALKSVRAELNTKEPLALSRVAIVDSVQKVNTSTGIRTVRKVHGITTRLALSNSGKNVVLSNLLSTKLGVEARLGYQIVVDSVTNLDAFPGTFSIGGGLISGFDNFLLYDKASNTVSHERPFNIGAEVNYNFYFAAPSGVKKPTRWVIALNTSIVRTWNSDDLISYQNLDKATIAQNAVAFEKFEGRYGTLDKSVWKGRASIAVPVFFWHINLIPFYAVSTNFNNKTKSTPGVNLNYVTQPIQWYKYKFPSSVGLGLDWFDKKASKPNLFIRGAFSI</sequence>
<dbReference type="RefSeq" id="WP_188556699.1">
    <property type="nucleotide sequence ID" value="NZ_BMGS01000002.1"/>
</dbReference>
<reference evidence="2" key="1">
    <citation type="journal article" date="2019" name="Int. J. Syst. Evol. Microbiol.">
        <title>The Global Catalogue of Microorganisms (GCM) 10K type strain sequencing project: providing services to taxonomists for standard genome sequencing and annotation.</title>
        <authorList>
            <consortium name="The Broad Institute Genomics Platform"/>
            <consortium name="The Broad Institute Genome Sequencing Center for Infectious Disease"/>
            <person name="Wu L."/>
            <person name="Ma J."/>
        </authorList>
    </citation>
    <scope>NUCLEOTIDE SEQUENCE [LARGE SCALE GENOMIC DNA]</scope>
    <source>
        <strain evidence="2">CGMCC 1.12990</strain>
    </source>
</reference>
<accession>A0ABQ1WLS9</accession>
<dbReference type="Proteomes" id="UP000601361">
    <property type="component" value="Unassembled WGS sequence"/>
</dbReference>
<evidence type="ECO:0008006" key="3">
    <source>
        <dbReference type="Google" id="ProtNLM"/>
    </source>
</evidence>
<evidence type="ECO:0000313" key="1">
    <source>
        <dbReference type="EMBL" id="GGG35638.1"/>
    </source>
</evidence>